<evidence type="ECO:0008006" key="6">
    <source>
        <dbReference type="Google" id="ProtNLM"/>
    </source>
</evidence>
<keyword evidence="5" id="KW-1185">Reference proteome</keyword>
<protein>
    <recommendedName>
        <fullName evidence="6">DUF4283 domain-containing protein</fullName>
    </recommendedName>
</protein>
<dbReference type="Pfam" id="PF14392">
    <property type="entry name" value="zf-CCHC_4"/>
    <property type="match status" value="1"/>
</dbReference>
<dbReference type="Pfam" id="PF14111">
    <property type="entry name" value="DUF4283"/>
    <property type="match status" value="1"/>
</dbReference>
<dbReference type="EMBL" id="JBBNAG010000013">
    <property type="protein sequence ID" value="KAK9083814.1"/>
    <property type="molecule type" value="Genomic_DNA"/>
</dbReference>
<gene>
    <name evidence="4" type="ORF">Scep_030285</name>
</gene>
<dbReference type="PANTHER" id="PTHR31286">
    <property type="entry name" value="GLYCINE-RICH CELL WALL STRUCTURAL PROTEIN 1.8-LIKE"/>
    <property type="match status" value="1"/>
</dbReference>
<evidence type="ECO:0000259" key="2">
    <source>
        <dbReference type="Pfam" id="PF14111"/>
    </source>
</evidence>
<dbReference type="InterPro" id="IPR025836">
    <property type="entry name" value="Zn_knuckle_CX2CX4HX4C"/>
</dbReference>
<feature type="region of interest" description="Disordered" evidence="1">
    <location>
        <begin position="212"/>
        <end position="237"/>
    </location>
</feature>
<evidence type="ECO:0000259" key="3">
    <source>
        <dbReference type="Pfam" id="PF14392"/>
    </source>
</evidence>
<dbReference type="InterPro" id="IPR040256">
    <property type="entry name" value="At4g02000-like"/>
</dbReference>
<proteinExistence type="predicted"/>
<evidence type="ECO:0000313" key="5">
    <source>
        <dbReference type="Proteomes" id="UP001419268"/>
    </source>
</evidence>
<dbReference type="PANTHER" id="PTHR31286:SF180">
    <property type="entry name" value="OS10G0362600 PROTEIN"/>
    <property type="match status" value="1"/>
</dbReference>
<sequence>MADDLYLSFQYVQLEQKENSELLITEDLKSVSTQVCNLSLLGRLATQRKFNKNGLKDALLYAWDIQNEDITFIEISDNLFQICFKTLESMNYVLESGPWLFNDHIFLVKKWSPDSYLDPSDINSDGVILRKFLTVQIEVDVNKPLMRRKKIKSGFKPIFIEFKYERIKVICHICGKITHLRHLCDQDHPLGQSYPYSDWMLVEFLLKQPNIQKGEPSRRRTSSRGLSRENNVSKLTA</sequence>
<organism evidence="4 5">
    <name type="scientific">Stephania cephalantha</name>
    <dbReference type="NCBI Taxonomy" id="152367"/>
    <lineage>
        <taxon>Eukaryota</taxon>
        <taxon>Viridiplantae</taxon>
        <taxon>Streptophyta</taxon>
        <taxon>Embryophyta</taxon>
        <taxon>Tracheophyta</taxon>
        <taxon>Spermatophyta</taxon>
        <taxon>Magnoliopsida</taxon>
        <taxon>Ranunculales</taxon>
        <taxon>Menispermaceae</taxon>
        <taxon>Menispermoideae</taxon>
        <taxon>Cissampelideae</taxon>
        <taxon>Stephania</taxon>
    </lineage>
</organism>
<feature type="domain" description="Zinc knuckle CX2CX4HX4C" evidence="3">
    <location>
        <begin position="139"/>
        <end position="185"/>
    </location>
</feature>
<dbReference type="Proteomes" id="UP001419268">
    <property type="component" value="Unassembled WGS sequence"/>
</dbReference>
<evidence type="ECO:0000256" key="1">
    <source>
        <dbReference type="SAM" id="MobiDB-lite"/>
    </source>
</evidence>
<feature type="domain" description="DUF4283" evidence="2">
    <location>
        <begin position="33"/>
        <end position="115"/>
    </location>
</feature>
<reference evidence="4 5" key="1">
    <citation type="submission" date="2024-01" db="EMBL/GenBank/DDBJ databases">
        <title>Genome assemblies of Stephania.</title>
        <authorList>
            <person name="Yang L."/>
        </authorList>
    </citation>
    <scope>NUCLEOTIDE SEQUENCE [LARGE SCALE GENOMIC DNA]</scope>
    <source>
        <strain evidence="4">JXDWG</strain>
        <tissue evidence="4">Leaf</tissue>
    </source>
</reference>
<comment type="caution">
    <text evidence="4">The sequence shown here is derived from an EMBL/GenBank/DDBJ whole genome shotgun (WGS) entry which is preliminary data.</text>
</comment>
<dbReference type="InterPro" id="IPR025558">
    <property type="entry name" value="DUF4283"/>
</dbReference>
<name>A0AAP0E6Z1_9MAGN</name>
<dbReference type="AlphaFoldDB" id="A0AAP0E6Z1"/>
<accession>A0AAP0E6Z1</accession>
<evidence type="ECO:0000313" key="4">
    <source>
        <dbReference type="EMBL" id="KAK9083814.1"/>
    </source>
</evidence>